<dbReference type="SUPFAM" id="SSF52540">
    <property type="entry name" value="P-loop containing nucleoside triphosphate hydrolases"/>
    <property type="match status" value="1"/>
</dbReference>
<dbReference type="AlphaFoldDB" id="A0A1X7NYC9"/>
<accession>A0A1X7NYC9</accession>
<evidence type="ECO:0000313" key="4">
    <source>
        <dbReference type="EMBL" id="SMH42818.1"/>
    </source>
</evidence>
<evidence type="ECO:0000259" key="3">
    <source>
        <dbReference type="Pfam" id="PF13401"/>
    </source>
</evidence>
<feature type="domain" description="ORC1/DEAH AAA+ ATPase" evidence="3">
    <location>
        <begin position="241"/>
        <end position="333"/>
    </location>
</feature>
<feature type="region of interest" description="Disordered" evidence="1">
    <location>
        <begin position="891"/>
        <end position="919"/>
    </location>
</feature>
<organism evidence="4 5">
    <name type="scientific">Rathayibacter oskolensis</name>
    <dbReference type="NCBI Taxonomy" id="1891671"/>
    <lineage>
        <taxon>Bacteria</taxon>
        <taxon>Bacillati</taxon>
        <taxon>Actinomycetota</taxon>
        <taxon>Actinomycetes</taxon>
        <taxon>Micrococcales</taxon>
        <taxon>Microbacteriaceae</taxon>
        <taxon>Rathayibacter</taxon>
    </lineage>
</organism>
<dbReference type="InterPro" id="IPR011990">
    <property type="entry name" value="TPR-like_helical_dom_sf"/>
</dbReference>
<dbReference type="Proteomes" id="UP000193711">
    <property type="component" value="Unassembled WGS sequence"/>
</dbReference>
<gene>
    <name evidence="4" type="ORF">SAMN06295885_2069</name>
</gene>
<feature type="domain" description="DUF4062" evidence="2">
    <location>
        <begin position="39"/>
        <end position="120"/>
    </location>
</feature>
<dbReference type="EMBL" id="FXBM01000002">
    <property type="protein sequence ID" value="SMH42818.1"/>
    <property type="molecule type" value="Genomic_DNA"/>
</dbReference>
<dbReference type="Pfam" id="PF13271">
    <property type="entry name" value="DUF4062"/>
    <property type="match status" value="1"/>
</dbReference>
<dbReference type="PRINTS" id="PR00364">
    <property type="entry name" value="DISEASERSIST"/>
</dbReference>
<dbReference type="PANTHER" id="PTHR47691:SF3">
    <property type="entry name" value="HTH-TYPE TRANSCRIPTIONAL REGULATOR RV0890C-RELATED"/>
    <property type="match status" value="1"/>
</dbReference>
<protein>
    <submittedName>
        <fullName evidence="4">Predicted ATPase</fullName>
    </submittedName>
</protein>
<evidence type="ECO:0000313" key="5">
    <source>
        <dbReference type="Proteomes" id="UP000193711"/>
    </source>
</evidence>
<dbReference type="SUPFAM" id="SSF48452">
    <property type="entry name" value="TPR-like"/>
    <property type="match status" value="1"/>
</dbReference>
<dbReference type="GO" id="GO:0016887">
    <property type="term" value="F:ATP hydrolysis activity"/>
    <property type="evidence" value="ECO:0007669"/>
    <property type="project" value="InterPro"/>
</dbReference>
<dbReference type="PANTHER" id="PTHR47691">
    <property type="entry name" value="REGULATOR-RELATED"/>
    <property type="match status" value="1"/>
</dbReference>
<dbReference type="Gene3D" id="3.40.50.300">
    <property type="entry name" value="P-loop containing nucleotide triphosphate hydrolases"/>
    <property type="match status" value="1"/>
</dbReference>
<proteinExistence type="predicted"/>
<dbReference type="InterPro" id="IPR049945">
    <property type="entry name" value="AAA_22"/>
</dbReference>
<dbReference type="Pfam" id="PF13401">
    <property type="entry name" value="AAA_22"/>
    <property type="match status" value="1"/>
</dbReference>
<dbReference type="Gene3D" id="1.25.40.10">
    <property type="entry name" value="Tetratricopeptide repeat domain"/>
    <property type="match status" value="1"/>
</dbReference>
<dbReference type="STRING" id="1891671.SAMN06295885_2069"/>
<dbReference type="OrthoDB" id="9812579at2"/>
<evidence type="ECO:0000259" key="2">
    <source>
        <dbReference type="Pfam" id="PF13271"/>
    </source>
</evidence>
<reference evidence="5" key="1">
    <citation type="submission" date="2017-04" db="EMBL/GenBank/DDBJ databases">
        <authorList>
            <person name="Varghese N."/>
            <person name="Submissions S."/>
        </authorList>
    </citation>
    <scope>NUCLEOTIDE SEQUENCE [LARGE SCALE GENOMIC DNA]</scope>
    <source>
        <strain evidence="5">VKM Ac-2121</strain>
    </source>
</reference>
<name>A0A1X7NYC9_9MICO</name>
<dbReference type="InterPro" id="IPR025139">
    <property type="entry name" value="DUF4062"/>
</dbReference>
<dbReference type="InterPro" id="IPR027417">
    <property type="entry name" value="P-loop_NTPase"/>
</dbReference>
<sequence>MSAVDLLATPSASLPLSAHRDRAPDHSPLSIRTPDQLLRVFVSSTLRELAEERRAVRAAVERMRLAPVMFELGARPHPPRDLYRAYLQRSEIFLGVYGHRYGWVAPDETVSGLEDEYNLAPATMPRLIYIKETGEPPEARLVALLQRIRNDDRASYKSFETVDELRELVEADLATLLADRFDAARAHLDAGDDRASDDDRSIVIRPGEGRRAPQALPTALTAFVGREEELTAIDTLLVHDRARLVTLTGPGGIGKSRLAIEAGRSSRSAFPDGVVFVPLASVTDAALVPAAMAEALGVRDTGSERLIDTLERALRERTMLIIADNLEQVLGATDTITALLAAVPGLSFLVTSRTLLRIVGEHMVPIRPLALPTGSHPDPDQALESPAVQLFVQRARSLRPDFEVTDENVEAIVGVCKHLDGVPLALELAAASIRLLPPSALLLRLRQHRPLPGAARDLPTRQHTIEETIAWSVQLLTDHERTLMHRLGVFAGGFSLEAAEHLADDSADVLSDLGALVDASLIQQQDRGDRALFTMLRSVQDFARRVLQDTGSLESARLSHAHYYTARALSLAPQLKGRHQAETVIALADERDDLRAVVRYLIERRQWDHLSNFAWNLYVYWWVGGLLGEVHGWMHEMLNSEDDLPELSRATSLYFTRAITFWQDPDRGVLPGLTESAQLFRSTGASAHEALARTSMALALLAGTPSDPDRADEELETALTLFRTADDAWGQALALVTLGRSAMLAGKIQRALNRFDESMSLSHQQEDTLSEAIAVHHLGWAQLLLGDTDSACSRFEQSLAASSRSGHAEGMAYGLEGLVAIAATRGEIDRAGRLLGAAEVLRERTGLYNAPSFSFHQQVIAPILAGDDRTEFESARAEGRRLETSDAVQFALHPSPPTRAPVTLEVTAPSADRSEGSSL</sequence>
<evidence type="ECO:0000256" key="1">
    <source>
        <dbReference type="SAM" id="MobiDB-lite"/>
    </source>
</evidence>
<keyword evidence="5" id="KW-1185">Reference proteome</keyword>